<evidence type="ECO:0008006" key="3">
    <source>
        <dbReference type="Google" id="ProtNLM"/>
    </source>
</evidence>
<sequence>MIDPLFNMKQTLFIKDTTFMNEDGKDFFNSLVGAFDARDKKHAKSQSQAMFNLFSHASSVALGKGLLSGTKIPEGIHPFLDTNNKNGATAESFLQAKMHNNMLQALSTAKGHLEKQMNAYKNNSGSSKELLQKMESNIALVEQYLTTKKDEQIQQDALKNLAVGLSLSK</sequence>
<gene>
    <name evidence="1" type="ORF">P9B03_09690</name>
</gene>
<dbReference type="Proteomes" id="UP001344888">
    <property type="component" value="Unassembled WGS sequence"/>
</dbReference>
<comment type="caution">
    <text evidence="1">The sequence shown here is derived from an EMBL/GenBank/DDBJ whole genome shotgun (WGS) entry which is preliminary data.</text>
</comment>
<dbReference type="RefSeq" id="WP_326123219.1">
    <property type="nucleotide sequence ID" value="NZ_JARSFG010000013.1"/>
</dbReference>
<dbReference type="AlphaFoldDB" id="A0AAW9NS07"/>
<protein>
    <recommendedName>
        <fullName evidence="3">LXG domain-containing protein</fullName>
    </recommendedName>
</protein>
<name>A0AAW9NS07_9BACL</name>
<keyword evidence="2" id="KW-1185">Reference proteome</keyword>
<organism evidence="1 2">
    <name type="scientific">Metasolibacillus meyeri</name>
    <dbReference type="NCBI Taxonomy" id="1071052"/>
    <lineage>
        <taxon>Bacteria</taxon>
        <taxon>Bacillati</taxon>
        <taxon>Bacillota</taxon>
        <taxon>Bacilli</taxon>
        <taxon>Bacillales</taxon>
        <taxon>Caryophanaceae</taxon>
        <taxon>Metasolibacillus</taxon>
    </lineage>
</organism>
<accession>A0AAW9NS07</accession>
<dbReference type="EMBL" id="JARSFG010000013">
    <property type="protein sequence ID" value="MEC1178753.1"/>
    <property type="molecule type" value="Genomic_DNA"/>
</dbReference>
<evidence type="ECO:0000313" key="2">
    <source>
        <dbReference type="Proteomes" id="UP001344888"/>
    </source>
</evidence>
<reference evidence="1 2" key="1">
    <citation type="submission" date="2023-03" db="EMBL/GenBank/DDBJ databases">
        <title>Bacillus Genome Sequencing.</title>
        <authorList>
            <person name="Dunlap C."/>
        </authorList>
    </citation>
    <scope>NUCLEOTIDE SEQUENCE [LARGE SCALE GENOMIC DNA]</scope>
    <source>
        <strain evidence="1 2">B-59205</strain>
    </source>
</reference>
<evidence type="ECO:0000313" key="1">
    <source>
        <dbReference type="EMBL" id="MEC1178753.1"/>
    </source>
</evidence>
<proteinExistence type="predicted"/>